<feature type="compositionally biased region" description="Low complexity" evidence="2">
    <location>
        <begin position="490"/>
        <end position="500"/>
    </location>
</feature>
<evidence type="ECO:0000256" key="1">
    <source>
        <dbReference type="SAM" id="Coils"/>
    </source>
</evidence>
<gene>
    <name evidence="3" type="ORF">Micbo1qcDRAFT_174448</name>
</gene>
<dbReference type="EMBL" id="KQ964248">
    <property type="protein sequence ID" value="KXJ93384.1"/>
    <property type="molecule type" value="Genomic_DNA"/>
</dbReference>
<feature type="region of interest" description="Disordered" evidence="2">
    <location>
        <begin position="490"/>
        <end position="520"/>
    </location>
</feature>
<feature type="coiled-coil region" evidence="1">
    <location>
        <begin position="137"/>
        <end position="178"/>
    </location>
</feature>
<dbReference type="Proteomes" id="UP000070501">
    <property type="component" value="Unassembled WGS sequence"/>
</dbReference>
<feature type="compositionally biased region" description="Acidic residues" evidence="2">
    <location>
        <begin position="65"/>
        <end position="76"/>
    </location>
</feature>
<evidence type="ECO:0000256" key="2">
    <source>
        <dbReference type="SAM" id="MobiDB-lite"/>
    </source>
</evidence>
<feature type="coiled-coil region" evidence="1">
    <location>
        <begin position="629"/>
        <end position="687"/>
    </location>
</feature>
<sequence>MQEIRYSQGGFCESFSKTTTDTKITIDSRENDPRRDESGSPHYATKISEGGSTDRIQDLLLMSTSEDEGPSSDEDYDPSKPVPADEVWTRRDRCPRVSRSIRLREGGGSQVHDDASLLVDDNSTSINAAQSTPQARIKRLTSLLTEEMESNAALRDELDATQKEVAEMRETIHCMKKEMADVEKYKAILTSTQSVTQETHRMLRSSRRRPARGGKLKAEIVVSSTARKRRMFAKFLFGGDYGHAVERILGKHLLEQTSWPADTHSPSIMHEGSPQITTHTPHHNVEVSSAHAHENQVLQQAHKSVSFLMPTISLPDSNKNMKSQTNVAAPATTAAQSDTIWPGARPEDDDAAYNDHEIRLRLRIDQLTGNLKHERDGNIALRDRLKAARAKISELETTKYQLLEEVEDLQRYKDTCMQLGFLGRSLYSLSRPKLDGYAKGNSLVASGSKVKHPHTGSHTMSKCRKELKSLACDPDSRHYIMKQRAAQSLLGLDDASGSSGRSKRQRPQRPRARPGDSHKLHWRVIRETSPSVTTQSELIGSNLNKDEPGSASYESLCIKNNNCAKSLKSDHKNMNGHSKREATNASVRIDALAATFPKINECDTNSQTGGDIGTFPAAQRRAHLLCTLIKEEIADNESLRSQIVELRTQNASLRRSNLHYQTLAADSEGYRKAAEQFQKAIAVLKQE</sequence>
<feature type="compositionally biased region" description="Basic residues" evidence="2">
    <location>
        <begin position="501"/>
        <end position="512"/>
    </location>
</feature>
<accession>A0A136J8B4</accession>
<proteinExistence type="predicted"/>
<name>A0A136J8B4_9PEZI</name>
<feature type="region of interest" description="Disordered" evidence="2">
    <location>
        <begin position="260"/>
        <end position="281"/>
    </location>
</feature>
<evidence type="ECO:0000313" key="3">
    <source>
        <dbReference type="EMBL" id="KXJ93384.1"/>
    </source>
</evidence>
<organism evidence="3 4">
    <name type="scientific">Microdochium bolleyi</name>
    <dbReference type="NCBI Taxonomy" id="196109"/>
    <lineage>
        <taxon>Eukaryota</taxon>
        <taxon>Fungi</taxon>
        <taxon>Dikarya</taxon>
        <taxon>Ascomycota</taxon>
        <taxon>Pezizomycotina</taxon>
        <taxon>Sordariomycetes</taxon>
        <taxon>Xylariomycetidae</taxon>
        <taxon>Xylariales</taxon>
        <taxon>Microdochiaceae</taxon>
        <taxon>Microdochium</taxon>
    </lineage>
</organism>
<feature type="coiled-coil region" evidence="1">
    <location>
        <begin position="378"/>
        <end position="412"/>
    </location>
</feature>
<protein>
    <submittedName>
        <fullName evidence="3">Uncharacterized protein</fullName>
    </submittedName>
</protein>
<dbReference type="AlphaFoldDB" id="A0A136J8B4"/>
<evidence type="ECO:0000313" key="4">
    <source>
        <dbReference type="Proteomes" id="UP000070501"/>
    </source>
</evidence>
<keyword evidence="1" id="KW-0175">Coiled coil</keyword>
<feature type="compositionally biased region" description="Basic and acidic residues" evidence="2">
    <location>
        <begin position="24"/>
        <end position="39"/>
    </location>
</feature>
<reference evidence="4" key="1">
    <citation type="submission" date="2016-02" db="EMBL/GenBank/DDBJ databases">
        <title>Draft genome sequence of Microdochium bolleyi, a fungal endophyte of beachgrass.</title>
        <authorList>
            <consortium name="DOE Joint Genome Institute"/>
            <person name="David A.S."/>
            <person name="May G."/>
            <person name="Haridas S."/>
            <person name="Lim J."/>
            <person name="Wang M."/>
            <person name="Labutti K."/>
            <person name="Lipzen A."/>
            <person name="Barry K."/>
            <person name="Grigoriev I.V."/>
        </authorList>
    </citation>
    <scope>NUCLEOTIDE SEQUENCE [LARGE SCALE GENOMIC DNA]</scope>
    <source>
        <strain evidence="4">J235TASD1</strain>
    </source>
</reference>
<keyword evidence="4" id="KW-1185">Reference proteome</keyword>
<feature type="region of interest" description="Disordered" evidence="2">
    <location>
        <begin position="1"/>
        <end position="91"/>
    </location>
</feature>
<dbReference type="InParanoid" id="A0A136J8B4"/>